<keyword evidence="15" id="KW-1185">Reference proteome</keyword>
<dbReference type="SMART" id="SM00873">
    <property type="entry name" value="B3_4"/>
    <property type="match status" value="1"/>
</dbReference>
<keyword evidence="11" id="KW-0963">Cytoplasm</keyword>
<dbReference type="GO" id="GO:0009328">
    <property type="term" value="C:phenylalanine-tRNA ligase complex"/>
    <property type="evidence" value="ECO:0007669"/>
    <property type="project" value="TreeGrafter"/>
</dbReference>
<comment type="similarity">
    <text evidence="1 11">Belongs to the phenylalanyl-tRNA synthetase beta subunit family. Type 1 subfamily.</text>
</comment>
<evidence type="ECO:0000256" key="3">
    <source>
        <dbReference type="ARBA" id="ARBA00022598"/>
    </source>
</evidence>
<dbReference type="Pfam" id="PF03483">
    <property type="entry name" value="B3_4"/>
    <property type="match status" value="1"/>
</dbReference>
<dbReference type="InterPro" id="IPR005121">
    <property type="entry name" value="Fdx_antiC-bd"/>
</dbReference>
<feature type="domain" description="B5" evidence="13">
    <location>
        <begin position="290"/>
        <end position="366"/>
    </location>
</feature>
<evidence type="ECO:0000313" key="14">
    <source>
        <dbReference type="EMBL" id="RUL88894.1"/>
    </source>
</evidence>
<keyword evidence="3 11" id="KW-0436">Ligase</keyword>
<evidence type="ECO:0000256" key="8">
    <source>
        <dbReference type="ARBA" id="ARBA00022917"/>
    </source>
</evidence>
<sequence>MIVSWNWLTDYVRLDMTADELAERLTLTGLNHEGTVEVGGDLAIDLEVTSNRPDCLGHLGVAREIAAVFGARNYREPDPHPAEAGPPVGTLTSVLVEEPGLCPRFTARVVTGAKVGPSPWWMRKRLETLGVRCVNNVVDITNYVMFECGQPLHAYDLHALAGRRLVVRKARAGERLVAINGRTYELTPEMLVIADAERPVGLAGVMGGLETEIVDATTDLLIEAAQFDSLSVRRTSRALGLMSPSSYRFERPMDPERTDWASRRCAELILELAGGILHEGVIDIASEPPPERPAVMLRFGQIARVLGIEIPRIRVEAILESLGMQRVWHDEHAATFRPPSWRSDLEREIDLIEEAARVFGYEQIPEDQPVPLAASSLGRRERIERALREALTGLGLDEAVCFSLVPDELIAPLDPMPVEPPIRAEHADFRKNNALRQSLIPSLLAARAHNEAHGVADARLFEIAHVYLPRIGRPLPDESPRVGLVAGVDFLGIKGIVEALLDRLHLADRLEARPASPSPMAPGRAAELLLGSLHLGYAGEIDPEAGRRLGLRGRCAAAELNLDAIIEQADLAPSYRPVPVYPAVSRDLSLVVDKALPWAELARVARSTGGPTLESIQFLDTFEGPGIPKGRHSLHFGLTFRHSDRTLTGEEVDASIRAIVDACRTRFDATLRV</sequence>
<evidence type="ECO:0000256" key="10">
    <source>
        <dbReference type="ARBA" id="ARBA00049255"/>
    </source>
</evidence>
<dbReference type="InterPro" id="IPR009061">
    <property type="entry name" value="DNA-bd_dom_put_sf"/>
</dbReference>
<dbReference type="EMBL" id="RYZH01000006">
    <property type="protein sequence ID" value="RUL88894.1"/>
    <property type="molecule type" value="Genomic_DNA"/>
</dbReference>
<dbReference type="SMART" id="SM00874">
    <property type="entry name" value="B5"/>
    <property type="match status" value="1"/>
</dbReference>
<dbReference type="Pfam" id="PF03147">
    <property type="entry name" value="FDX-ACB"/>
    <property type="match status" value="1"/>
</dbReference>
<comment type="catalytic activity">
    <reaction evidence="10 11">
        <text>tRNA(Phe) + L-phenylalanine + ATP = L-phenylalanyl-tRNA(Phe) + AMP + diphosphate + H(+)</text>
        <dbReference type="Rhea" id="RHEA:19413"/>
        <dbReference type="Rhea" id="RHEA-COMP:9668"/>
        <dbReference type="Rhea" id="RHEA-COMP:9699"/>
        <dbReference type="ChEBI" id="CHEBI:15378"/>
        <dbReference type="ChEBI" id="CHEBI:30616"/>
        <dbReference type="ChEBI" id="CHEBI:33019"/>
        <dbReference type="ChEBI" id="CHEBI:58095"/>
        <dbReference type="ChEBI" id="CHEBI:78442"/>
        <dbReference type="ChEBI" id="CHEBI:78531"/>
        <dbReference type="ChEBI" id="CHEBI:456215"/>
        <dbReference type="EC" id="6.1.1.20"/>
    </reaction>
</comment>
<dbReference type="SUPFAM" id="SSF56037">
    <property type="entry name" value="PheT/TilS domain"/>
    <property type="match status" value="1"/>
</dbReference>
<dbReference type="SUPFAM" id="SSF54991">
    <property type="entry name" value="Anticodon-binding domain of PheRS"/>
    <property type="match status" value="1"/>
</dbReference>
<dbReference type="GO" id="GO:0000287">
    <property type="term" value="F:magnesium ion binding"/>
    <property type="evidence" value="ECO:0007669"/>
    <property type="project" value="UniProtKB-UniRule"/>
</dbReference>
<dbReference type="GO" id="GO:0003723">
    <property type="term" value="F:RNA binding"/>
    <property type="evidence" value="ECO:0007669"/>
    <property type="project" value="InterPro"/>
</dbReference>
<feature type="domain" description="FDX-ACB" evidence="12">
    <location>
        <begin position="579"/>
        <end position="672"/>
    </location>
</feature>
<dbReference type="Pfam" id="PF03484">
    <property type="entry name" value="B5"/>
    <property type="match status" value="1"/>
</dbReference>
<dbReference type="PROSITE" id="PS51483">
    <property type="entry name" value="B5"/>
    <property type="match status" value="1"/>
</dbReference>
<dbReference type="OrthoDB" id="9805455at2"/>
<dbReference type="GO" id="GO:0006432">
    <property type="term" value="P:phenylalanyl-tRNA aminoacylation"/>
    <property type="evidence" value="ECO:0007669"/>
    <property type="project" value="UniProtKB-UniRule"/>
</dbReference>
<comment type="subcellular location">
    <subcellularLocation>
        <location evidence="11">Cytoplasm</location>
    </subcellularLocation>
</comment>
<dbReference type="FunFam" id="3.30.56.10:FF:000001">
    <property type="entry name" value="Phenylalanine--tRNA ligase beta subunit"/>
    <property type="match status" value="1"/>
</dbReference>
<dbReference type="InterPro" id="IPR005147">
    <property type="entry name" value="tRNA_synthase_B5-dom"/>
</dbReference>
<reference evidence="14 15" key="2">
    <citation type="submission" date="2019-01" db="EMBL/GenBank/DDBJ databases">
        <title>Tautonia sociabilis, a novel thermotolerant planctomycete of Isosphaeraceae family, isolated from a 4000 m deep subterranean habitat.</title>
        <authorList>
            <person name="Kovaleva O.L."/>
            <person name="Elcheninov A.G."/>
            <person name="Van Heerden E."/>
            <person name="Toshchakov S.V."/>
            <person name="Novikov A."/>
            <person name="Bonch-Osmolovskaya E.A."/>
            <person name="Kublanov I.V."/>
        </authorList>
    </citation>
    <scope>NUCLEOTIDE SEQUENCE [LARGE SCALE GENOMIC DNA]</scope>
    <source>
        <strain evidence="14 15">GM2012</strain>
    </source>
</reference>
<dbReference type="InterPro" id="IPR020825">
    <property type="entry name" value="Phe-tRNA_synthase-like_B3/B4"/>
</dbReference>
<evidence type="ECO:0000256" key="9">
    <source>
        <dbReference type="ARBA" id="ARBA00023146"/>
    </source>
</evidence>
<feature type="binding site" evidence="11">
    <location>
        <position position="344"/>
    </location>
    <ligand>
        <name>Mg(2+)</name>
        <dbReference type="ChEBI" id="CHEBI:18420"/>
        <note>shared with alpha subunit</note>
    </ligand>
</feature>
<evidence type="ECO:0000259" key="13">
    <source>
        <dbReference type="PROSITE" id="PS51483"/>
    </source>
</evidence>
<dbReference type="Gene3D" id="3.30.56.10">
    <property type="match status" value="2"/>
</dbReference>
<feature type="binding site" evidence="11">
    <location>
        <position position="353"/>
    </location>
    <ligand>
        <name>Mg(2+)</name>
        <dbReference type="ChEBI" id="CHEBI:18420"/>
        <note>shared with alpha subunit</note>
    </ligand>
</feature>
<keyword evidence="9 11" id="KW-0030">Aminoacyl-tRNA synthetase</keyword>
<keyword evidence="7 11" id="KW-0460">Magnesium</keyword>
<keyword evidence="4 11" id="KW-0479">Metal-binding</keyword>
<dbReference type="InterPro" id="IPR036690">
    <property type="entry name" value="Fdx_antiC-bd_sf"/>
</dbReference>
<dbReference type="SUPFAM" id="SSF55681">
    <property type="entry name" value="Class II aaRS and biotin synthetases"/>
    <property type="match status" value="1"/>
</dbReference>
<evidence type="ECO:0000256" key="5">
    <source>
        <dbReference type="ARBA" id="ARBA00022741"/>
    </source>
</evidence>
<dbReference type="Gene3D" id="3.30.70.380">
    <property type="entry name" value="Ferrodoxin-fold anticodon-binding domain"/>
    <property type="match status" value="1"/>
</dbReference>
<dbReference type="AlphaFoldDB" id="A0A432MN72"/>
<evidence type="ECO:0000256" key="6">
    <source>
        <dbReference type="ARBA" id="ARBA00022840"/>
    </source>
</evidence>
<evidence type="ECO:0000256" key="2">
    <source>
        <dbReference type="ARBA" id="ARBA00011209"/>
    </source>
</evidence>
<evidence type="ECO:0000256" key="4">
    <source>
        <dbReference type="ARBA" id="ARBA00022723"/>
    </source>
</evidence>
<dbReference type="NCBIfam" id="TIGR00472">
    <property type="entry name" value="pheT_bact"/>
    <property type="match status" value="1"/>
</dbReference>
<dbReference type="InterPro" id="IPR004532">
    <property type="entry name" value="Phe-tRNA-ligase_IIc_bsu_bact"/>
</dbReference>
<keyword evidence="8 11" id="KW-0648">Protein biosynthesis</keyword>
<dbReference type="Pfam" id="PF17759">
    <property type="entry name" value="tRNA_synthFbeta"/>
    <property type="match status" value="1"/>
</dbReference>
<dbReference type="SUPFAM" id="SSF46955">
    <property type="entry name" value="Putative DNA-binding domain"/>
    <property type="match status" value="2"/>
</dbReference>
<evidence type="ECO:0000313" key="15">
    <source>
        <dbReference type="Proteomes" id="UP000280296"/>
    </source>
</evidence>
<comment type="subunit">
    <text evidence="2 11">Tetramer of two alpha and two beta subunits.</text>
</comment>
<evidence type="ECO:0000256" key="11">
    <source>
        <dbReference type="HAMAP-Rule" id="MF_00283"/>
    </source>
</evidence>
<keyword evidence="6 11" id="KW-0067">ATP-binding</keyword>
<dbReference type="InterPro" id="IPR045864">
    <property type="entry name" value="aa-tRNA-synth_II/BPL/LPL"/>
</dbReference>
<dbReference type="PROSITE" id="PS51447">
    <property type="entry name" value="FDX_ACB"/>
    <property type="match status" value="1"/>
</dbReference>
<feature type="binding site" evidence="11">
    <location>
        <position position="354"/>
    </location>
    <ligand>
        <name>Mg(2+)</name>
        <dbReference type="ChEBI" id="CHEBI:18420"/>
        <note>shared with alpha subunit</note>
    </ligand>
</feature>
<gene>
    <name evidence="11 14" type="primary">pheT</name>
    <name evidence="14" type="ORF">TsocGM_04595</name>
</gene>
<dbReference type="InterPro" id="IPR041616">
    <property type="entry name" value="PheRS_beta_core"/>
</dbReference>
<feature type="binding site" evidence="11">
    <location>
        <position position="350"/>
    </location>
    <ligand>
        <name>Mg(2+)</name>
        <dbReference type="ChEBI" id="CHEBI:18420"/>
        <note>shared with alpha subunit</note>
    </ligand>
</feature>
<dbReference type="HAMAP" id="MF_00283">
    <property type="entry name" value="Phe_tRNA_synth_beta1"/>
    <property type="match status" value="1"/>
</dbReference>
<dbReference type="InterPro" id="IPR005146">
    <property type="entry name" value="B3/B4_tRNA-bd"/>
</dbReference>
<dbReference type="SMART" id="SM00896">
    <property type="entry name" value="FDX-ACB"/>
    <property type="match status" value="1"/>
</dbReference>
<dbReference type="PANTHER" id="PTHR10947">
    <property type="entry name" value="PHENYLALANYL-TRNA SYNTHETASE BETA CHAIN AND LEUCINE-RICH REPEAT-CONTAINING PROTEIN 47"/>
    <property type="match status" value="1"/>
</dbReference>
<dbReference type="PANTHER" id="PTHR10947:SF0">
    <property type="entry name" value="PHENYLALANINE--TRNA LIGASE BETA SUBUNIT"/>
    <property type="match status" value="1"/>
</dbReference>
<accession>A0A432MN72</accession>
<dbReference type="RefSeq" id="WP_126724145.1">
    <property type="nucleotide sequence ID" value="NZ_RYZH01000006.1"/>
</dbReference>
<keyword evidence="5 11" id="KW-0547">Nucleotide-binding</keyword>
<dbReference type="Gene3D" id="3.30.930.10">
    <property type="entry name" value="Bira Bifunctional Protein, Domain 2"/>
    <property type="match status" value="1"/>
</dbReference>
<name>A0A432MN72_9BACT</name>
<organism evidence="14 15">
    <name type="scientific">Tautonia sociabilis</name>
    <dbReference type="NCBI Taxonomy" id="2080755"/>
    <lineage>
        <taxon>Bacteria</taxon>
        <taxon>Pseudomonadati</taxon>
        <taxon>Planctomycetota</taxon>
        <taxon>Planctomycetia</taxon>
        <taxon>Isosphaerales</taxon>
        <taxon>Isosphaeraceae</taxon>
        <taxon>Tautonia</taxon>
    </lineage>
</organism>
<dbReference type="EC" id="6.1.1.20" evidence="11"/>
<reference evidence="14 15" key="1">
    <citation type="submission" date="2018-12" db="EMBL/GenBank/DDBJ databases">
        <authorList>
            <person name="Toschakov S.V."/>
        </authorList>
    </citation>
    <scope>NUCLEOTIDE SEQUENCE [LARGE SCALE GENOMIC DNA]</scope>
    <source>
        <strain evidence="14 15">GM2012</strain>
    </source>
</reference>
<comment type="caution">
    <text evidence="14">The sequence shown here is derived from an EMBL/GenBank/DDBJ whole genome shotgun (WGS) entry which is preliminary data.</text>
</comment>
<dbReference type="Gene3D" id="3.50.40.10">
    <property type="entry name" value="Phenylalanyl-trna Synthetase, Chain B, domain 3"/>
    <property type="match status" value="1"/>
</dbReference>
<evidence type="ECO:0000259" key="12">
    <source>
        <dbReference type="PROSITE" id="PS51447"/>
    </source>
</evidence>
<evidence type="ECO:0000256" key="7">
    <source>
        <dbReference type="ARBA" id="ARBA00022842"/>
    </source>
</evidence>
<dbReference type="GO" id="GO:0005524">
    <property type="term" value="F:ATP binding"/>
    <property type="evidence" value="ECO:0007669"/>
    <property type="project" value="UniProtKB-UniRule"/>
</dbReference>
<evidence type="ECO:0000256" key="1">
    <source>
        <dbReference type="ARBA" id="ARBA00008653"/>
    </source>
</evidence>
<dbReference type="Proteomes" id="UP000280296">
    <property type="component" value="Unassembled WGS sequence"/>
</dbReference>
<dbReference type="CDD" id="cd00769">
    <property type="entry name" value="PheRS_beta_core"/>
    <property type="match status" value="1"/>
</dbReference>
<comment type="cofactor">
    <cofactor evidence="11">
        <name>Mg(2+)</name>
        <dbReference type="ChEBI" id="CHEBI:18420"/>
    </cofactor>
    <text evidence="11">Binds 2 magnesium ions per tetramer.</text>
</comment>
<dbReference type="InterPro" id="IPR045060">
    <property type="entry name" value="Phe-tRNA-ligase_IIc_bsu"/>
</dbReference>
<dbReference type="GO" id="GO:0004826">
    <property type="term" value="F:phenylalanine-tRNA ligase activity"/>
    <property type="evidence" value="ECO:0007669"/>
    <property type="project" value="UniProtKB-UniRule"/>
</dbReference>
<protein>
    <recommendedName>
        <fullName evidence="11">Phenylalanine--tRNA ligase beta subunit</fullName>
        <ecNumber evidence="11">6.1.1.20</ecNumber>
    </recommendedName>
    <alternativeName>
        <fullName evidence="11">Phenylalanyl-tRNA synthetase beta subunit</fullName>
        <shortName evidence="11">PheRS</shortName>
    </alternativeName>
</protein>
<proteinExistence type="inferred from homology"/>